<dbReference type="PANTHER" id="PTHR42718">
    <property type="entry name" value="MAJOR FACILITATOR SUPERFAMILY MULTIDRUG TRANSPORTER MFSC"/>
    <property type="match status" value="1"/>
</dbReference>
<feature type="transmembrane region" description="Helical" evidence="8">
    <location>
        <begin position="137"/>
        <end position="159"/>
    </location>
</feature>
<feature type="transmembrane region" description="Helical" evidence="8">
    <location>
        <begin position="113"/>
        <end position="131"/>
    </location>
</feature>
<evidence type="ECO:0000313" key="11">
    <source>
        <dbReference type="Proteomes" id="UP000318103"/>
    </source>
</evidence>
<dbReference type="AlphaFoldDB" id="A0A542U7U8"/>
<keyword evidence="3 8" id="KW-0812">Transmembrane</keyword>
<dbReference type="PROSITE" id="PS50850">
    <property type="entry name" value="MFS"/>
    <property type="match status" value="1"/>
</dbReference>
<dbReference type="InterPro" id="IPR036259">
    <property type="entry name" value="MFS_trans_sf"/>
</dbReference>
<protein>
    <submittedName>
        <fullName evidence="10">Nitrate/nitrite transporter NarK</fullName>
    </submittedName>
</protein>
<sequence length="569" mass="61301">MTVMPASPDDTHLGPTDTGTPETPHPAARLWRRELNHYPVTSRRMAYLAIVVLTTVVLYYALYVQYAVATSIITHFHMTYGYFVWVSVIGNAVGAFASLVAGLADRWGRANMVVYGLLVAALLSLLGLPNAPDKATYLALFACLSFIEGIVLVATPALIRDFSPQLGRATAMGYWTMGPVIGSLVVTLVTSSTLSFAGWQDELRYSGWAGLAVFVLALVGLRELSPRLRDQIMVSLRDRALIEARAKGTRATTAAAGHWRQMLRLDVVGSATAVSLFLLLYFGAVGNFVVYFAATFGYSEQRTNGLANWYWAANALALVAAGLLSDKLKVRKPFMLVGAVGSIAVTTLFALHATEPHTGYYTFAALFVAIGVLTGVTYAPWMASFTETVEKHNPAATATGLAVWGWIIRAVVAISTAFVPVVVTSATPLVEHGAQVKAASVQAAPALAVIDAHPRLFAELEAYPPNAVPPALAAQVAREVGDDGLATVRRAQPQLALLQRYGAQVKSASAQGPGQWRTWWLICVAGQLIFLPFIFVMAGRWSPRRAREEAAEHQRAVDRELAALTEEGD</sequence>
<evidence type="ECO:0000256" key="4">
    <source>
        <dbReference type="ARBA" id="ARBA00022989"/>
    </source>
</evidence>
<dbReference type="GO" id="GO:0005886">
    <property type="term" value="C:plasma membrane"/>
    <property type="evidence" value="ECO:0007669"/>
    <property type="project" value="UniProtKB-SubCell"/>
</dbReference>
<feature type="transmembrane region" description="Helical" evidence="8">
    <location>
        <begin position="205"/>
        <end position="224"/>
    </location>
</feature>
<comment type="subcellular location">
    <subcellularLocation>
        <location evidence="1">Cell membrane</location>
        <topology evidence="1">Multi-pass membrane protein</topology>
    </subcellularLocation>
</comment>
<feature type="transmembrane region" description="Helical" evidence="8">
    <location>
        <begin position="336"/>
        <end position="354"/>
    </location>
</feature>
<dbReference type="CDD" id="cd06174">
    <property type="entry name" value="MFS"/>
    <property type="match status" value="1"/>
</dbReference>
<dbReference type="InterPro" id="IPR020846">
    <property type="entry name" value="MFS_dom"/>
</dbReference>
<comment type="caution">
    <text evidence="10">The sequence shown here is derived from an EMBL/GenBank/DDBJ whole genome shotgun (WGS) entry which is preliminary data.</text>
</comment>
<dbReference type="InterPro" id="IPR011701">
    <property type="entry name" value="MFS"/>
</dbReference>
<evidence type="ECO:0000256" key="2">
    <source>
        <dbReference type="ARBA" id="ARBA00022448"/>
    </source>
</evidence>
<feature type="transmembrane region" description="Helical" evidence="8">
    <location>
        <begin position="180"/>
        <end position="199"/>
    </location>
</feature>
<feature type="transmembrane region" description="Helical" evidence="8">
    <location>
        <begin position="82"/>
        <end position="101"/>
    </location>
</feature>
<evidence type="ECO:0000313" key="10">
    <source>
        <dbReference type="EMBL" id="TQK95156.1"/>
    </source>
</evidence>
<dbReference type="Gene3D" id="1.20.1250.20">
    <property type="entry name" value="MFS general substrate transporter like domains"/>
    <property type="match status" value="2"/>
</dbReference>
<feature type="transmembrane region" description="Helical" evidence="8">
    <location>
        <begin position="45"/>
        <end position="62"/>
    </location>
</feature>
<evidence type="ECO:0000256" key="8">
    <source>
        <dbReference type="SAM" id="Phobius"/>
    </source>
</evidence>
<feature type="region of interest" description="Disordered" evidence="7">
    <location>
        <begin position="1"/>
        <end position="26"/>
    </location>
</feature>
<evidence type="ECO:0000256" key="6">
    <source>
        <dbReference type="ARBA" id="ARBA00023251"/>
    </source>
</evidence>
<evidence type="ECO:0000256" key="3">
    <source>
        <dbReference type="ARBA" id="ARBA00022692"/>
    </source>
</evidence>
<accession>A0A542U7U8</accession>
<keyword evidence="4 8" id="KW-1133">Transmembrane helix</keyword>
<evidence type="ECO:0000256" key="5">
    <source>
        <dbReference type="ARBA" id="ARBA00023136"/>
    </source>
</evidence>
<evidence type="ECO:0000256" key="7">
    <source>
        <dbReference type="SAM" id="MobiDB-lite"/>
    </source>
</evidence>
<feature type="transmembrane region" description="Helical" evidence="8">
    <location>
        <begin position="360"/>
        <end position="381"/>
    </location>
</feature>
<feature type="transmembrane region" description="Helical" evidence="8">
    <location>
        <begin position="267"/>
        <end position="294"/>
    </location>
</feature>
<keyword evidence="11" id="KW-1185">Reference proteome</keyword>
<name>A0A542U7U8_9ACTN</name>
<dbReference type="Proteomes" id="UP000318103">
    <property type="component" value="Unassembled WGS sequence"/>
</dbReference>
<proteinExistence type="predicted"/>
<feature type="transmembrane region" description="Helical" evidence="8">
    <location>
        <begin position="519"/>
        <end position="538"/>
    </location>
</feature>
<dbReference type="PANTHER" id="PTHR42718:SF9">
    <property type="entry name" value="MAJOR FACILITATOR SUPERFAMILY MULTIDRUG TRANSPORTER MFSC"/>
    <property type="match status" value="1"/>
</dbReference>
<dbReference type="GO" id="GO:0046677">
    <property type="term" value="P:response to antibiotic"/>
    <property type="evidence" value="ECO:0007669"/>
    <property type="project" value="UniProtKB-KW"/>
</dbReference>
<organism evidence="10 11">
    <name type="scientific">Streptomyces puniciscabiei</name>
    <dbReference type="NCBI Taxonomy" id="164348"/>
    <lineage>
        <taxon>Bacteria</taxon>
        <taxon>Bacillati</taxon>
        <taxon>Actinomycetota</taxon>
        <taxon>Actinomycetes</taxon>
        <taxon>Kitasatosporales</taxon>
        <taxon>Streptomycetaceae</taxon>
        <taxon>Streptomyces</taxon>
    </lineage>
</organism>
<dbReference type="EMBL" id="VFNX01000001">
    <property type="protein sequence ID" value="TQK95156.1"/>
    <property type="molecule type" value="Genomic_DNA"/>
</dbReference>
<feature type="transmembrane region" description="Helical" evidence="8">
    <location>
        <begin position="401"/>
        <end position="423"/>
    </location>
</feature>
<feature type="transmembrane region" description="Helical" evidence="8">
    <location>
        <begin position="306"/>
        <end position="324"/>
    </location>
</feature>
<keyword evidence="5 8" id="KW-0472">Membrane</keyword>
<gene>
    <name evidence="10" type="ORF">FB563_0023</name>
</gene>
<dbReference type="GO" id="GO:0022857">
    <property type="term" value="F:transmembrane transporter activity"/>
    <property type="evidence" value="ECO:0007669"/>
    <property type="project" value="InterPro"/>
</dbReference>
<keyword evidence="2" id="KW-0813">Transport</keyword>
<keyword evidence="6" id="KW-0046">Antibiotic resistance</keyword>
<dbReference type="Pfam" id="PF07690">
    <property type="entry name" value="MFS_1"/>
    <property type="match status" value="1"/>
</dbReference>
<evidence type="ECO:0000256" key="1">
    <source>
        <dbReference type="ARBA" id="ARBA00004651"/>
    </source>
</evidence>
<reference evidence="10 11" key="1">
    <citation type="submission" date="2019-06" db="EMBL/GenBank/DDBJ databases">
        <title>Sequencing the genomes of 1000 actinobacteria strains.</title>
        <authorList>
            <person name="Klenk H.-P."/>
        </authorList>
    </citation>
    <scope>NUCLEOTIDE SEQUENCE [LARGE SCALE GENOMIC DNA]</scope>
    <source>
        <strain evidence="10 11">DSM 41929</strain>
    </source>
</reference>
<feature type="domain" description="Major facilitator superfamily (MFS) profile" evidence="9">
    <location>
        <begin position="47"/>
        <end position="463"/>
    </location>
</feature>
<dbReference type="SUPFAM" id="SSF103473">
    <property type="entry name" value="MFS general substrate transporter"/>
    <property type="match status" value="1"/>
</dbReference>
<dbReference type="RefSeq" id="WP_234357996.1">
    <property type="nucleotide sequence ID" value="NZ_JBPJFI010000001.1"/>
</dbReference>
<evidence type="ECO:0000259" key="9">
    <source>
        <dbReference type="PROSITE" id="PS50850"/>
    </source>
</evidence>